<protein>
    <recommendedName>
        <fullName evidence="3">nicotinate-nucleotide diphosphorylase (carboxylating)</fullName>
        <ecNumber evidence="3">2.4.2.19</ecNumber>
    </recommendedName>
</protein>
<dbReference type="PANTHER" id="PTHR32179:SF3">
    <property type="entry name" value="NICOTINATE-NUCLEOTIDE PYROPHOSPHORYLASE [CARBOXYLATING]"/>
    <property type="match status" value="1"/>
</dbReference>
<dbReference type="Gene3D" id="3.20.20.70">
    <property type="entry name" value="Aldolase class I"/>
    <property type="match status" value="1"/>
</dbReference>
<dbReference type="AlphaFoldDB" id="A0A1J5TFZ0"/>
<evidence type="ECO:0000256" key="6">
    <source>
        <dbReference type="ARBA" id="ARBA00022679"/>
    </source>
</evidence>
<dbReference type="InterPro" id="IPR027277">
    <property type="entry name" value="NadC/ModD"/>
</dbReference>
<accession>A0A1J5TFZ0</accession>
<dbReference type="InterPro" id="IPR036068">
    <property type="entry name" value="Nicotinate_pribotase-like_C"/>
</dbReference>
<dbReference type="CDD" id="cd01572">
    <property type="entry name" value="QPRTase"/>
    <property type="match status" value="1"/>
</dbReference>
<dbReference type="InterPro" id="IPR022412">
    <property type="entry name" value="Quinolinate_PRibosylTrfase_N"/>
</dbReference>
<dbReference type="InterPro" id="IPR002638">
    <property type="entry name" value="Quinolinate_PRibosylTrfase_C"/>
</dbReference>
<organism evidence="9">
    <name type="scientific">mine drainage metagenome</name>
    <dbReference type="NCBI Taxonomy" id="410659"/>
    <lineage>
        <taxon>unclassified sequences</taxon>
        <taxon>metagenomes</taxon>
        <taxon>ecological metagenomes</taxon>
    </lineage>
</organism>
<comment type="pathway">
    <text evidence="1">Cofactor biosynthesis; NAD(+) biosynthesis; nicotinate D-ribonucleotide from quinolinate: step 1/1.</text>
</comment>
<evidence type="ECO:0000259" key="7">
    <source>
        <dbReference type="Pfam" id="PF01729"/>
    </source>
</evidence>
<dbReference type="NCBIfam" id="TIGR00078">
    <property type="entry name" value="nadC"/>
    <property type="match status" value="1"/>
</dbReference>
<dbReference type="Gene3D" id="3.90.1170.20">
    <property type="entry name" value="Quinolinate phosphoribosyl transferase, N-terminal domain"/>
    <property type="match status" value="1"/>
</dbReference>
<dbReference type="UniPathway" id="UPA00253">
    <property type="reaction ID" value="UER00331"/>
</dbReference>
<dbReference type="Pfam" id="PF01729">
    <property type="entry name" value="QRPTase_C"/>
    <property type="match status" value="1"/>
</dbReference>
<dbReference type="GO" id="GO:0004514">
    <property type="term" value="F:nicotinate-nucleotide diphosphorylase (carboxylating) activity"/>
    <property type="evidence" value="ECO:0007669"/>
    <property type="project" value="UniProtKB-EC"/>
</dbReference>
<sequence length="281" mass="30454">MPHTSLAHHIRANVAAALAEDGYDCDLTAQLVAEHALARATVITREPAVLCGTLWFEECFLTLDPDCRITWKLQEGQLAEANQTLCEIHGNARAMLTAERPALNFLQTLSATATKTRRYVEAAQGTQAKIMDTRKTLPGLRMAQKHAVRVGGGHNQRFGLSDGVLIKENHIAAAGGIREVLEQAFQIIPPGTSIQIEVETLTQLEEALNAGARLILLDNFSIADMRLAVAHAARRAELEASGGITLENVRRVAETGVDRISIGTLTKDVEAVDLSMRIALP</sequence>
<comment type="similarity">
    <text evidence="2">Belongs to the NadC/ModD family.</text>
</comment>
<evidence type="ECO:0000313" key="9">
    <source>
        <dbReference type="EMBL" id="OIR19839.1"/>
    </source>
</evidence>
<dbReference type="EMBL" id="MLJW01000001">
    <property type="protein sequence ID" value="OIR19839.1"/>
    <property type="molecule type" value="Genomic_DNA"/>
</dbReference>
<dbReference type="Pfam" id="PF02749">
    <property type="entry name" value="QRPTase_N"/>
    <property type="match status" value="1"/>
</dbReference>
<evidence type="ECO:0000256" key="1">
    <source>
        <dbReference type="ARBA" id="ARBA00004893"/>
    </source>
</evidence>
<dbReference type="GO" id="GO:0009435">
    <property type="term" value="P:NAD+ biosynthetic process"/>
    <property type="evidence" value="ECO:0007669"/>
    <property type="project" value="UniProtKB-UniPathway"/>
</dbReference>
<dbReference type="FunFam" id="3.20.20.70:FF:000030">
    <property type="entry name" value="Nicotinate-nucleotide pyrophosphorylase, carboxylating"/>
    <property type="match status" value="1"/>
</dbReference>
<dbReference type="PANTHER" id="PTHR32179">
    <property type="entry name" value="NICOTINATE-NUCLEOTIDE PYROPHOSPHORYLASE [CARBOXYLATING]"/>
    <property type="match status" value="1"/>
</dbReference>
<evidence type="ECO:0000256" key="3">
    <source>
        <dbReference type="ARBA" id="ARBA00011944"/>
    </source>
</evidence>
<comment type="caution">
    <text evidence="9">The sequence shown here is derived from an EMBL/GenBank/DDBJ whole genome shotgun (WGS) entry which is preliminary data.</text>
</comment>
<evidence type="ECO:0000256" key="2">
    <source>
        <dbReference type="ARBA" id="ARBA00009400"/>
    </source>
</evidence>
<dbReference type="InterPro" id="IPR013785">
    <property type="entry name" value="Aldolase_TIM"/>
</dbReference>
<keyword evidence="6 9" id="KW-0808">Transferase</keyword>
<feature type="domain" description="Quinolinate phosphoribosyl transferase C-terminal" evidence="7">
    <location>
        <begin position="113"/>
        <end position="277"/>
    </location>
</feature>
<dbReference type="GO" id="GO:0034213">
    <property type="term" value="P:quinolinate catabolic process"/>
    <property type="evidence" value="ECO:0007669"/>
    <property type="project" value="TreeGrafter"/>
</dbReference>
<name>A0A1J5TFZ0_9ZZZZ</name>
<gene>
    <name evidence="9" type="primary">nadC_1</name>
    <name evidence="9" type="ORF">GALL_07230</name>
</gene>
<reference evidence="9" key="1">
    <citation type="submission" date="2016-10" db="EMBL/GenBank/DDBJ databases">
        <title>Sequence of Gallionella enrichment culture.</title>
        <authorList>
            <person name="Poehlein A."/>
            <person name="Muehling M."/>
            <person name="Daniel R."/>
        </authorList>
    </citation>
    <scope>NUCLEOTIDE SEQUENCE</scope>
</reference>
<dbReference type="EC" id="2.4.2.19" evidence="3"/>
<keyword evidence="4" id="KW-0662">Pyridine nucleotide biosynthesis</keyword>
<dbReference type="InterPro" id="IPR037128">
    <property type="entry name" value="Quinolinate_PRibosylTase_N_sf"/>
</dbReference>
<proteinExistence type="inferred from homology"/>
<dbReference type="InterPro" id="IPR004393">
    <property type="entry name" value="NadC"/>
</dbReference>
<evidence type="ECO:0000256" key="4">
    <source>
        <dbReference type="ARBA" id="ARBA00022642"/>
    </source>
</evidence>
<dbReference type="SUPFAM" id="SSF54675">
    <property type="entry name" value="Nicotinate/Quinolinate PRTase N-terminal domain-like"/>
    <property type="match status" value="1"/>
</dbReference>
<evidence type="ECO:0000259" key="8">
    <source>
        <dbReference type="Pfam" id="PF02749"/>
    </source>
</evidence>
<keyword evidence="5 9" id="KW-0328">Glycosyltransferase</keyword>
<dbReference type="GO" id="GO:0005737">
    <property type="term" value="C:cytoplasm"/>
    <property type="evidence" value="ECO:0007669"/>
    <property type="project" value="TreeGrafter"/>
</dbReference>
<feature type="domain" description="Quinolinate phosphoribosyl transferase N-terminal" evidence="8">
    <location>
        <begin position="26"/>
        <end position="110"/>
    </location>
</feature>
<evidence type="ECO:0000256" key="5">
    <source>
        <dbReference type="ARBA" id="ARBA00022676"/>
    </source>
</evidence>
<dbReference type="PIRSF" id="PIRSF006250">
    <property type="entry name" value="NadC_ModD"/>
    <property type="match status" value="1"/>
</dbReference>
<dbReference type="SUPFAM" id="SSF51690">
    <property type="entry name" value="Nicotinate/Quinolinate PRTase C-terminal domain-like"/>
    <property type="match status" value="1"/>
</dbReference>